<dbReference type="GeneID" id="41603704"/>
<dbReference type="Gene3D" id="3.30.450.380">
    <property type="match status" value="1"/>
</dbReference>
<comment type="similarity">
    <text evidence="1">Belongs to the GSP E family.</text>
</comment>
<keyword evidence="4" id="KW-0969">Cilium</keyword>
<organism evidence="4 5">
    <name type="scientific">Methanosarcina thermophila CHTI-55</name>
    <dbReference type="NCBI Taxonomy" id="1434121"/>
    <lineage>
        <taxon>Archaea</taxon>
        <taxon>Methanobacteriati</taxon>
        <taxon>Methanobacteriota</taxon>
        <taxon>Stenosarchaea group</taxon>
        <taxon>Methanomicrobia</taxon>
        <taxon>Methanosarcinales</taxon>
        <taxon>Methanosarcinaceae</taxon>
        <taxon>Methanosarcina</taxon>
    </lineage>
</organism>
<sequence length="862" mass="96893">MKIKAKFQDAVNVHNYGGLFTTDKKEEEICPYRIKQTKIRKIITINCRECKAESSLNDIHCRKNIFRILQKEVKADCLVLSRLYERDYEGQALSTLYTLASFEETIKAYKSAEKVLGSCTLPERKNCELERKKIIASFAETVETDPLKAKLKIKNFIQGKKLKRNSDKISERGFKALSACEPCFEHFYHMLNEIDEKLSCFPEIPVIKKSKTRNSPATSVDNSGKETEKTMRKTAGSLIKDKSGEVTLAEIFKYLPFLAPARRGEKHKKSKSFTDEIFDYECGIKPHVRPPFSSSRVYAEAPENTEFLECYDINGREGRKLEVSIYQYTDRPEKLYMIRPPEYNLREEELRLLEKIRMRMIQHRPKDIAFTDPVVAREYFRRMAKTLLEEELLTSEEACNPEELESYADLLARYTNGLGIVEDLLSDSRITDIYINAPADKNPVHVVLDGEECISNVFLSQEDLDALVSRFRIISGRPFGEAVPVLELNLEAFGVRVSVIGDPLSASGLAYAFRKHSLSPWTLPKLINTGSISPYAAGFLSFLMDGQASVLVAGEVGAGKTSLLSAMLLEIPQKYRILTIEDTHELPIEKLQSLGWKVQGMSSQSSVLKSGAEMSPETALRAALRLGNSALVLGEIRGSEVKVLYEAMQVGKAGNSVIGTIHGSSMENVYERIVHTLGVPPASFKATDAVIICSTIRLEGSMKKLKRVSRIAEVTGAVIENPEPSDIFTDIMVYDATQDCLLAGKALEQGQSELIEKIARRWGISIDRALKDIELRTKIKEKIAAEGMKKPFLLEAEAVSQANNIFWLLAESMKKSTIYGNGYANEPANDWETGTGNDLEALYRQWEAWFEKFAGKDLDTGK</sequence>
<accession>A0A0E3L1P8</accession>
<dbReference type="InterPro" id="IPR027417">
    <property type="entry name" value="P-loop_NTPase"/>
</dbReference>
<dbReference type="Gene3D" id="3.40.50.300">
    <property type="entry name" value="P-loop containing nucleotide triphosphate hydrolases"/>
    <property type="match status" value="1"/>
</dbReference>
<dbReference type="RefSeq" id="WP_048166862.1">
    <property type="nucleotide sequence ID" value="NZ_CP009502.1"/>
</dbReference>
<evidence type="ECO:0000256" key="2">
    <source>
        <dbReference type="SAM" id="MobiDB-lite"/>
    </source>
</evidence>
<dbReference type="InterPro" id="IPR050921">
    <property type="entry name" value="T4SS_GSP_E_ATPase"/>
</dbReference>
<feature type="region of interest" description="Disordered" evidence="2">
    <location>
        <begin position="212"/>
        <end position="231"/>
    </location>
</feature>
<dbReference type="PANTHER" id="PTHR30486:SF6">
    <property type="entry name" value="TYPE IV PILUS RETRACTATION ATPASE PILT"/>
    <property type="match status" value="1"/>
</dbReference>
<dbReference type="PATRIC" id="fig|1434121.4.peg.2822"/>
<dbReference type="GO" id="GO:0016887">
    <property type="term" value="F:ATP hydrolysis activity"/>
    <property type="evidence" value="ECO:0007669"/>
    <property type="project" value="InterPro"/>
</dbReference>
<feature type="domain" description="Bacterial type II secretion system protein E" evidence="3">
    <location>
        <begin position="431"/>
        <end position="693"/>
    </location>
</feature>
<feature type="compositionally biased region" description="Polar residues" evidence="2">
    <location>
        <begin position="213"/>
        <end position="222"/>
    </location>
</feature>
<dbReference type="Pfam" id="PF00437">
    <property type="entry name" value="T2SSE"/>
    <property type="match status" value="1"/>
</dbReference>
<dbReference type="EMBL" id="CP009502">
    <property type="protein sequence ID" value="AKB16646.1"/>
    <property type="molecule type" value="Genomic_DNA"/>
</dbReference>
<dbReference type="KEGG" id="mthe:MSTHC_2328"/>
<dbReference type="HOGENOM" id="CLU_017428_0_0_2"/>
<keyword evidence="4" id="KW-0282">Flagellum</keyword>
<evidence type="ECO:0000259" key="3">
    <source>
        <dbReference type="Pfam" id="PF00437"/>
    </source>
</evidence>
<dbReference type="InterPro" id="IPR001482">
    <property type="entry name" value="T2SS/T4SS_dom"/>
</dbReference>
<dbReference type="AlphaFoldDB" id="A0A0E3L1P8"/>
<evidence type="ECO:0000313" key="5">
    <source>
        <dbReference type="Proteomes" id="UP000056925"/>
    </source>
</evidence>
<evidence type="ECO:0000313" key="4">
    <source>
        <dbReference type="EMBL" id="AKB16646.1"/>
    </source>
</evidence>
<gene>
    <name evidence="4" type="ORF">MSTHC_2328</name>
</gene>
<dbReference type="Proteomes" id="UP000056925">
    <property type="component" value="Chromosome"/>
</dbReference>
<keyword evidence="4" id="KW-0966">Cell projection</keyword>
<reference evidence="4 5" key="1">
    <citation type="submission" date="2014-07" db="EMBL/GenBank/DDBJ databases">
        <title>Methanogenic archaea and the global carbon cycle.</title>
        <authorList>
            <person name="Henriksen J.R."/>
            <person name="Luke J."/>
            <person name="Reinhart S."/>
            <person name="Benedict M.N."/>
            <person name="Youngblut N.D."/>
            <person name="Metcalf M.E."/>
            <person name="Whitaker R.J."/>
            <person name="Metcalf W.W."/>
        </authorList>
    </citation>
    <scope>NUCLEOTIDE SEQUENCE [LARGE SCALE GENOMIC DNA]</scope>
    <source>
        <strain evidence="4 5">CHTI-55</strain>
    </source>
</reference>
<name>A0A0E3L1P8_METTE</name>
<dbReference type="SUPFAM" id="SSF52540">
    <property type="entry name" value="P-loop containing nucleoside triphosphate hydrolases"/>
    <property type="match status" value="1"/>
</dbReference>
<evidence type="ECO:0000256" key="1">
    <source>
        <dbReference type="ARBA" id="ARBA00006611"/>
    </source>
</evidence>
<protein>
    <submittedName>
        <fullName evidence="4">Flagella-related protein FlaI</fullName>
    </submittedName>
</protein>
<proteinExistence type="inferred from homology"/>
<dbReference type="PANTHER" id="PTHR30486">
    <property type="entry name" value="TWITCHING MOTILITY PROTEIN PILT"/>
    <property type="match status" value="1"/>
</dbReference>